<evidence type="ECO:0000313" key="2">
    <source>
        <dbReference type="EMBL" id="QDU41512.1"/>
    </source>
</evidence>
<organism evidence="2 3">
    <name type="scientific">Maioricimonas rarisocia</name>
    <dbReference type="NCBI Taxonomy" id="2528026"/>
    <lineage>
        <taxon>Bacteria</taxon>
        <taxon>Pseudomonadati</taxon>
        <taxon>Planctomycetota</taxon>
        <taxon>Planctomycetia</taxon>
        <taxon>Planctomycetales</taxon>
        <taxon>Planctomycetaceae</taxon>
        <taxon>Maioricimonas</taxon>
    </lineage>
</organism>
<name>A0A517ZGE6_9PLAN</name>
<dbReference type="AlphaFoldDB" id="A0A517ZGE6"/>
<dbReference type="RefSeq" id="WP_231746670.1">
    <property type="nucleotide sequence ID" value="NZ_CP036275.1"/>
</dbReference>
<dbReference type="EMBL" id="CP036275">
    <property type="protein sequence ID" value="QDU41512.1"/>
    <property type="molecule type" value="Genomic_DNA"/>
</dbReference>
<reference evidence="2 3" key="1">
    <citation type="submission" date="2019-02" db="EMBL/GenBank/DDBJ databases">
        <title>Deep-cultivation of Planctomycetes and their phenomic and genomic characterization uncovers novel biology.</title>
        <authorList>
            <person name="Wiegand S."/>
            <person name="Jogler M."/>
            <person name="Boedeker C."/>
            <person name="Pinto D."/>
            <person name="Vollmers J."/>
            <person name="Rivas-Marin E."/>
            <person name="Kohn T."/>
            <person name="Peeters S.H."/>
            <person name="Heuer A."/>
            <person name="Rast P."/>
            <person name="Oberbeckmann S."/>
            <person name="Bunk B."/>
            <person name="Jeske O."/>
            <person name="Meyerdierks A."/>
            <person name="Storesund J.E."/>
            <person name="Kallscheuer N."/>
            <person name="Luecker S."/>
            <person name="Lage O.M."/>
            <person name="Pohl T."/>
            <person name="Merkel B.J."/>
            <person name="Hornburger P."/>
            <person name="Mueller R.-W."/>
            <person name="Bruemmer F."/>
            <person name="Labrenz M."/>
            <person name="Spormann A.M."/>
            <person name="Op den Camp H."/>
            <person name="Overmann J."/>
            <person name="Amann R."/>
            <person name="Jetten M.S.M."/>
            <person name="Mascher T."/>
            <person name="Medema M.H."/>
            <person name="Devos D.P."/>
            <person name="Kaster A.-K."/>
            <person name="Ovreas L."/>
            <person name="Rohde M."/>
            <person name="Galperin M.Y."/>
            <person name="Jogler C."/>
        </authorList>
    </citation>
    <scope>NUCLEOTIDE SEQUENCE [LARGE SCALE GENOMIC DNA]</scope>
    <source>
        <strain evidence="2 3">Mal4</strain>
    </source>
</reference>
<evidence type="ECO:0000313" key="3">
    <source>
        <dbReference type="Proteomes" id="UP000320496"/>
    </source>
</evidence>
<proteinExistence type="predicted"/>
<feature type="region of interest" description="Disordered" evidence="1">
    <location>
        <begin position="1"/>
        <end position="26"/>
    </location>
</feature>
<keyword evidence="3" id="KW-1185">Reference proteome</keyword>
<sequence>MNAPQTPDDGGRIPQQAETTSTAHPLADRIVDQVEALVEEAETAGQPIEVDPFRKQLFELFVTAEGAGYVVDGGDPDLTSDGLCQTLAGRWGLKDAAQESFTSQTRMHEQHVQKMRSLWSVMRMWMEWSYAWERWPEFHSKDAE</sequence>
<evidence type="ECO:0000256" key="1">
    <source>
        <dbReference type="SAM" id="MobiDB-lite"/>
    </source>
</evidence>
<accession>A0A517ZGE6</accession>
<dbReference type="KEGG" id="mri:Mal4_58800"/>
<protein>
    <submittedName>
        <fullName evidence="2">Uncharacterized protein</fullName>
    </submittedName>
</protein>
<dbReference type="Proteomes" id="UP000320496">
    <property type="component" value="Chromosome"/>
</dbReference>
<gene>
    <name evidence="2" type="ORF">Mal4_58800</name>
</gene>